<dbReference type="AlphaFoldDB" id="A0A0A9GRQ9"/>
<sequence length="65" mass="6949">MMSSSSVGWNLKPGGKLTGAIVFSGLLLNSLTAEVCLEFGRPLARLSEAKMWTATPTLITGYMNE</sequence>
<organism evidence="1">
    <name type="scientific">Arundo donax</name>
    <name type="common">Giant reed</name>
    <name type="synonym">Donax arundinaceus</name>
    <dbReference type="NCBI Taxonomy" id="35708"/>
    <lineage>
        <taxon>Eukaryota</taxon>
        <taxon>Viridiplantae</taxon>
        <taxon>Streptophyta</taxon>
        <taxon>Embryophyta</taxon>
        <taxon>Tracheophyta</taxon>
        <taxon>Spermatophyta</taxon>
        <taxon>Magnoliopsida</taxon>
        <taxon>Liliopsida</taxon>
        <taxon>Poales</taxon>
        <taxon>Poaceae</taxon>
        <taxon>PACMAD clade</taxon>
        <taxon>Arundinoideae</taxon>
        <taxon>Arundineae</taxon>
        <taxon>Arundo</taxon>
    </lineage>
</organism>
<proteinExistence type="predicted"/>
<name>A0A0A9GRQ9_ARUDO</name>
<reference evidence="1" key="2">
    <citation type="journal article" date="2015" name="Data Brief">
        <title>Shoot transcriptome of the giant reed, Arundo donax.</title>
        <authorList>
            <person name="Barrero R.A."/>
            <person name="Guerrero F.D."/>
            <person name="Moolhuijzen P."/>
            <person name="Goolsby J.A."/>
            <person name="Tidwell J."/>
            <person name="Bellgard S.E."/>
            <person name="Bellgard M.I."/>
        </authorList>
    </citation>
    <scope>NUCLEOTIDE SEQUENCE</scope>
    <source>
        <tissue evidence="1">Shoot tissue taken approximately 20 cm above the soil surface</tissue>
    </source>
</reference>
<evidence type="ECO:0000313" key="1">
    <source>
        <dbReference type="EMBL" id="JAE27860.1"/>
    </source>
</evidence>
<reference evidence="1" key="1">
    <citation type="submission" date="2014-09" db="EMBL/GenBank/DDBJ databases">
        <authorList>
            <person name="Magalhaes I.L.F."/>
            <person name="Oliveira U."/>
            <person name="Santos F.R."/>
            <person name="Vidigal T.H.D.A."/>
            <person name="Brescovit A.D."/>
            <person name="Santos A.J."/>
        </authorList>
    </citation>
    <scope>NUCLEOTIDE SEQUENCE</scope>
    <source>
        <tissue evidence="1">Shoot tissue taken approximately 20 cm above the soil surface</tissue>
    </source>
</reference>
<protein>
    <submittedName>
        <fullName evidence="1">NAC001</fullName>
    </submittedName>
</protein>
<accession>A0A0A9GRQ9</accession>
<dbReference type="EMBL" id="GBRH01170036">
    <property type="protein sequence ID" value="JAE27860.1"/>
    <property type="molecule type" value="Transcribed_RNA"/>
</dbReference>